<organism evidence="1">
    <name type="scientific">Thermodesulforhabdus norvegica</name>
    <dbReference type="NCBI Taxonomy" id="39841"/>
    <lineage>
        <taxon>Bacteria</taxon>
        <taxon>Pseudomonadati</taxon>
        <taxon>Thermodesulfobacteriota</taxon>
        <taxon>Syntrophobacteria</taxon>
        <taxon>Syntrophobacterales</taxon>
        <taxon>Thermodesulforhabdaceae</taxon>
        <taxon>Thermodesulforhabdus</taxon>
    </lineage>
</organism>
<name>A0A7C0WRF1_9BACT</name>
<proteinExistence type="predicted"/>
<comment type="caution">
    <text evidence="1">The sequence shown here is derived from an EMBL/GenBank/DDBJ whole genome shotgun (WGS) entry which is preliminary data.</text>
</comment>
<gene>
    <name evidence="1" type="ORF">ENG14_01505</name>
</gene>
<reference evidence="1" key="1">
    <citation type="journal article" date="2020" name="mSystems">
        <title>Genome- and Community-Level Interaction Insights into Carbon Utilization and Element Cycling Functions of Hydrothermarchaeota in Hydrothermal Sediment.</title>
        <authorList>
            <person name="Zhou Z."/>
            <person name="Liu Y."/>
            <person name="Xu W."/>
            <person name="Pan J."/>
            <person name="Luo Z.H."/>
            <person name="Li M."/>
        </authorList>
    </citation>
    <scope>NUCLEOTIDE SEQUENCE [LARGE SCALE GENOMIC DNA]</scope>
    <source>
        <strain evidence="1">HyVt-19</strain>
    </source>
</reference>
<protein>
    <submittedName>
        <fullName evidence="1">DUF488 family protein</fullName>
    </submittedName>
</protein>
<dbReference type="AlphaFoldDB" id="A0A7C0WRF1"/>
<dbReference type="Pfam" id="PF22752">
    <property type="entry name" value="DUF488-N3i"/>
    <property type="match status" value="1"/>
</dbReference>
<accession>A0A7C0WRF1</accession>
<dbReference type="InterPro" id="IPR052552">
    <property type="entry name" value="YeaO-like"/>
</dbReference>
<dbReference type="Proteomes" id="UP000886355">
    <property type="component" value="Unassembled WGS sequence"/>
</dbReference>
<dbReference type="PANTHER" id="PTHR36849">
    <property type="entry name" value="CYTOPLASMIC PROTEIN-RELATED"/>
    <property type="match status" value="1"/>
</dbReference>
<dbReference type="EMBL" id="DQZW01000074">
    <property type="protein sequence ID" value="HDL89564.1"/>
    <property type="molecule type" value="Genomic_DNA"/>
</dbReference>
<sequence>MAIRIKSIFEPPEAEDGLRYLIEQSIPAGIDKDSLELTGWIKELAPGVTFDPNEPMDEDSWRKFRRLYYQELMDPSKEPALALLTEKAQSEVVTLVFRAADPRRNHAVVLKTLIELRMRIYDEF</sequence>
<evidence type="ECO:0000313" key="1">
    <source>
        <dbReference type="EMBL" id="HDL89564.1"/>
    </source>
</evidence>
<dbReference type="PANTHER" id="PTHR36849:SF1">
    <property type="entry name" value="CYTOPLASMIC PROTEIN"/>
    <property type="match status" value="1"/>
</dbReference>